<proteinExistence type="predicted"/>
<name>A0ABV8JTM5_9FLAO</name>
<dbReference type="SUPFAM" id="SSF159894">
    <property type="entry name" value="YgaC/TfoX-N like"/>
    <property type="match status" value="1"/>
</dbReference>
<comment type="caution">
    <text evidence="2">The sequence shown here is derived from an EMBL/GenBank/DDBJ whole genome shotgun (WGS) entry which is preliminary data.</text>
</comment>
<dbReference type="EMBL" id="JBHSAW010000010">
    <property type="protein sequence ID" value="MFC4097156.1"/>
    <property type="molecule type" value="Genomic_DNA"/>
</dbReference>
<protein>
    <submittedName>
        <fullName evidence="2">TfoX/Sxy family protein</fullName>
    </submittedName>
</protein>
<keyword evidence="3" id="KW-1185">Reference proteome</keyword>
<dbReference type="InterPro" id="IPR007076">
    <property type="entry name" value="TfoX_N"/>
</dbReference>
<dbReference type="RefSeq" id="WP_192461862.1">
    <property type="nucleotide sequence ID" value="NZ_JACYFJ010000002.1"/>
</dbReference>
<reference evidence="3" key="1">
    <citation type="journal article" date="2019" name="Int. J. Syst. Evol. Microbiol.">
        <title>The Global Catalogue of Microorganisms (GCM) 10K type strain sequencing project: providing services to taxonomists for standard genome sequencing and annotation.</title>
        <authorList>
            <consortium name="The Broad Institute Genomics Platform"/>
            <consortium name="The Broad Institute Genome Sequencing Center for Infectious Disease"/>
            <person name="Wu L."/>
            <person name="Ma J."/>
        </authorList>
    </citation>
    <scope>NUCLEOTIDE SEQUENCE [LARGE SCALE GENOMIC DNA]</scope>
    <source>
        <strain evidence="3">CECT 7477</strain>
    </source>
</reference>
<dbReference type="Gene3D" id="3.30.1460.30">
    <property type="entry name" value="YgaC/TfoX-N like chaperone"/>
    <property type="match status" value="1"/>
</dbReference>
<organism evidence="2 3">
    <name type="scientific">Euzebyella saccharophila</name>
    <dbReference type="NCBI Taxonomy" id="679664"/>
    <lineage>
        <taxon>Bacteria</taxon>
        <taxon>Pseudomonadati</taxon>
        <taxon>Bacteroidota</taxon>
        <taxon>Flavobacteriia</taxon>
        <taxon>Flavobacteriales</taxon>
        <taxon>Flavobacteriaceae</taxon>
        <taxon>Euzebyella</taxon>
    </lineage>
</organism>
<dbReference type="Proteomes" id="UP001595814">
    <property type="component" value="Unassembled WGS sequence"/>
</dbReference>
<evidence type="ECO:0000313" key="2">
    <source>
        <dbReference type="EMBL" id="MFC4097156.1"/>
    </source>
</evidence>
<feature type="domain" description="TfoX N-terminal" evidence="1">
    <location>
        <begin position="23"/>
        <end position="108"/>
    </location>
</feature>
<evidence type="ECO:0000313" key="3">
    <source>
        <dbReference type="Proteomes" id="UP001595814"/>
    </source>
</evidence>
<gene>
    <name evidence="2" type="ORF">ACFOUT_14795</name>
</gene>
<evidence type="ECO:0000259" key="1">
    <source>
        <dbReference type="Pfam" id="PF04993"/>
    </source>
</evidence>
<dbReference type="Pfam" id="PF04993">
    <property type="entry name" value="TfoX_N"/>
    <property type="match status" value="1"/>
</dbReference>
<accession>A0ABV8JTM5</accession>
<sequence>MAYDNYMADRLRNLLREKSIYFEEKKMMGGLCFMVDEKMCFGLMSDKYADTSLLMCRVGPENYESALQKPHCSKMNFTGRAMKGFVFVSAEGLDTEKDLEEWVQPCLDYNPLAKKSKMR</sequence>